<feature type="chain" id="PRO_5034044833" evidence="2">
    <location>
        <begin position="20"/>
        <end position="360"/>
    </location>
</feature>
<evidence type="ECO:0000256" key="2">
    <source>
        <dbReference type="SAM" id="SignalP"/>
    </source>
</evidence>
<dbReference type="SUPFAM" id="SSF55394">
    <property type="entry name" value="Bactericidal permeability-increasing protein, BPI"/>
    <property type="match status" value="1"/>
</dbReference>
<proteinExistence type="inferred from homology"/>
<comment type="similarity">
    <text evidence="1">Belongs to the BPI/LBP/Plunc superfamily. BPI/LBP family.</text>
</comment>
<dbReference type="PANTHER" id="PTHR46019:SF9">
    <property type="entry name" value="BPI FOLD CONTAINING FAMILY A, MEMBER 6"/>
    <property type="match status" value="1"/>
</dbReference>
<evidence type="ECO:0000313" key="5">
    <source>
        <dbReference type="Proteomes" id="UP000694381"/>
    </source>
</evidence>
<accession>A0A8C6RDZ6</accession>
<dbReference type="InterPro" id="IPR051660">
    <property type="entry name" value="BPI_fold-BPI/LBP"/>
</dbReference>
<evidence type="ECO:0000313" key="4">
    <source>
        <dbReference type="Ensembl" id="ENSNGAP00000015999.1"/>
    </source>
</evidence>
<dbReference type="GO" id="GO:0008289">
    <property type="term" value="F:lipid binding"/>
    <property type="evidence" value="ECO:0007669"/>
    <property type="project" value="InterPro"/>
</dbReference>
<organism evidence="4 5">
    <name type="scientific">Nannospalax galili</name>
    <name type="common">Northern Israeli blind subterranean mole rat</name>
    <name type="synonym">Spalax galili</name>
    <dbReference type="NCBI Taxonomy" id="1026970"/>
    <lineage>
        <taxon>Eukaryota</taxon>
        <taxon>Metazoa</taxon>
        <taxon>Chordata</taxon>
        <taxon>Craniata</taxon>
        <taxon>Vertebrata</taxon>
        <taxon>Euteleostomi</taxon>
        <taxon>Mammalia</taxon>
        <taxon>Eutheria</taxon>
        <taxon>Euarchontoglires</taxon>
        <taxon>Glires</taxon>
        <taxon>Rodentia</taxon>
        <taxon>Myomorpha</taxon>
        <taxon>Muroidea</taxon>
        <taxon>Spalacidae</taxon>
        <taxon>Spalacinae</taxon>
        <taxon>Nannospalax</taxon>
    </lineage>
</organism>
<protein>
    <submittedName>
        <fullName evidence="4">BPI fold containing family A, member 6</fullName>
    </submittedName>
</protein>
<dbReference type="GeneTree" id="ENSGT01010000222653"/>
<dbReference type="InterPro" id="IPR017943">
    <property type="entry name" value="Bactericidal_perm-incr_a/b_dom"/>
</dbReference>
<name>A0A8C6RDZ6_NANGA</name>
<sequence>MRPLWTFFFFRCLLSTSHALQEDYNNISSIIHFQEENPPEDYQEYINLGDNSGKLPEVSDQLSKLAQTSIAPVDMTLTSSLPAPALNQDLLAQEGLLLGVIILNNQNLIKEREELLMFLQGDSPLFGNTDSFLEAAGPQALKGLLCKGSLGGLCGHGSLVGMNDVLKNMNSGKLNSGLNVTDFNIVQVSWRVSATSNLQLQFWTKLTISFSGVLIFLSGSTVDVNIVVPIGLQQTELGQVVFAMKKCQAIFTTIQMRAGVLSKVMKSILKASLNISLPNILCPVVRFWIYIINQQLAILKTISSLGALENITLPDSQGSLLYERSYHLNFKDKHFPASFINWLIKKSKFSFLDHLSAPQS</sequence>
<feature type="domain" description="Lipid-binding serum glycoprotein N-terminal" evidence="3">
    <location>
        <begin position="174"/>
        <end position="286"/>
    </location>
</feature>
<keyword evidence="5" id="KW-1185">Reference proteome</keyword>
<evidence type="ECO:0000256" key="1">
    <source>
        <dbReference type="ARBA" id="ARBA00007292"/>
    </source>
</evidence>
<reference evidence="4" key="2">
    <citation type="submission" date="2025-09" db="UniProtKB">
        <authorList>
            <consortium name="Ensembl"/>
        </authorList>
    </citation>
    <scope>IDENTIFICATION</scope>
</reference>
<dbReference type="AlphaFoldDB" id="A0A8C6RDZ6"/>
<dbReference type="InterPro" id="IPR017942">
    <property type="entry name" value="Lipid-bd_serum_glycop_N"/>
</dbReference>
<feature type="signal peptide" evidence="2">
    <location>
        <begin position="1"/>
        <end position="19"/>
    </location>
</feature>
<evidence type="ECO:0000259" key="3">
    <source>
        <dbReference type="Pfam" id="PF01273"/>
    </source>
</evidence>
<reference evidence="4" key="1">
    <citation type="submission" date="2025-08" db="UniProtKB">
        <authorList>
            <consortium name="Ensembl"/>
        </authorList>
    </citation>
    <scope>IDENTIFICATION</scope>
</reference>
<dbReference type="PANTHER" id="PTHR46019">
    <property type="entry name" value="BPI FOLD-CONTAINING FAMILY B MEMBER 4-RELATED"/>
    <property type="match status" value="1"/>
</dbReference>
<dbReference type="Pfam" id="PF01273">
    <property type="entry name" value="LBP_BPI_CETP"/>
    <property type="match status" value="1"/>
</dbReference>
<dbReference type="Ensembl" id="ENSNGAT00000021611.1">
    <property type="protein sequence ID" value="ENSNGAP00000015999.1"/>
    <property type="gene ID" value="ENSNGAG00000016861.1"/>
</dbReference>
<dbReference type="Gene3D" id="3.15.10.10">
    <property type="entry name" value="Bactericidal permeability-increasing protein, domain 1"/>
    <property type="match status" value="1"/>
</dbReference>
<dbReference type="OMA" id="PASFINW"/>
<keyword evidence="2" id="KW-0732">Signal</keyword>
<dbReference type="Proteomes" id="UP000694381">
    <property type="component" value="Unassembled WGS sequence"/>
</dbReference>